<accession>A0AAV3SLE7</accession>
<geneLocation type="plasmid" evidence="7 8">
    <name>unnamed4</name>
</geneLocation>
<dbReference type="InterPro" id="IPR000523">
    <property type="entry name" value="Mg_chelatse_chII-like_cat_dom"/>
</dbReference>
<dbReference type="Proteomes" id="UP000830542">
    <property type="component" value="Plasmid unnamed4"/>
</dbReference>
<comment type="similarity">
    <text evidence="1">Belongs to the Mg-chelatase subunits D/I family.</text>
</comment>
<keyword evidence="7" id="KW-0614">Plasmid</keyword>
<dbReference type="Proteomes" id="UP001500962">
    <property type="component" value="Unassembled WGS sequence"/>
</dbReference>
<evidence type="ECO:0000256" key="4">
    <source>
        <dbReference type="SAM" id="MobiDB-lite"/>
    </source>
</evidence>
<dbReference type="Pfam" id="PF01078">
    <property type="entry name" value="Mg_chelatase"/>
    <property type="match status" value="1"/>
</dbReference>
<dbReference type="InterPro" id="IPR027417">
    <property type="entry name" value="P-loop_NTPase"/>
</dbReference>
<dbReference type="SUPFAM" id="SSF52540">
    <property type="entry name" value="P-loop containing nucleoside triphosphate hydrolases"/>
    <property type="match status" value="1"/>
</dbReference>
<dbReference type="SMART" id="SM00327">
    <property type="entry name" value="VWA"/>
    <property type="match status" value="1"/>
</dbReference>
<evidence type="ECO:0000313" key="7">
    <source>
        <dbReference type="EMBL" id="UOO97412.1"/>
    </source>
</evidence>
<feature type="compositionally biased region" description="Acidic residues" evidence="4">
    <location>
        <begin position="330"/>
        <end position="359"/>
    </location>
</feature>
<feature type="domain" description="VWFA" evidence="5">
    <location>
        <begin position="527"/>
        <end position="700"/>
    </location>
</feature>
<evidence type="ECO:0000259" key="5">
    <source>
        <dbReference type="PROSITE" id="PS50234"/>
    </source>
</evidence>
<dbReference type="PANTHER" id="PTHR35023:SF1">
    <property type="entry name" value="MG-PROTOPORPHYRIN IX CHELATASE"/>
    <property type="match status" value="1"/>
</dbReference>
<reference evidence="6" key="1">
    <citation type="journal article" date="2014" name="Int. J. Syst. Evol. Microbiol.">
        <title>Complete genome sequence of Corynebacterium casei LMG S-19264T (=DSM 44701T), isolated from a smear-ripened cheese.</title>
        <authorList>
            <consortium name="US DOE Joint Genome Institute (JGI-PGF)"/>
            <person name="Walter F."/>
            <person name="Albersmeier A."/>
            <person name="Kalinowski J."/>
            <person name="Ruckert C."/>
        </authorList>
    </citation>
    <scope>NUCLEOTIDE SEQUENCE</scope>
    <source>
        <strain evidence="6">JCM 12289</strain>
    </source>
</reference>
<evidence type="ECO:0000256" key="1">
    <source>
        <dbReference type="ARBA" id="ARBA00005799"/>
    </source>
</evidence>
<dbReference type="PANTHER" id="PTHR35023">
    <property type="entry name" value="CHELATASE-RELATED"/>
    <property type="match status" value="1"/>
</dbReference>
<dbReference type="PROSITE" id="PS50234">
    <property type="entry name" value="VWFA"/>
    <property type="match status" value="1"/>
</dbReference>
<gene>
    <name evidence="6" type="ORF">GCM10008985_33600</name>
    <name evidence="7" type="ORF">MUK72_18210</name>
</gene>
<dbReference type="Gene3D" id="1.10.8.80">
    <property type="entry name" value="Magnesium chelatase subunit I, C-Terminal domain"/>
    <property type="match status" value="1"/>
</dbReference>
<dbReference type="InterPro" id="IPR002035">
    <property type="entry name" value="VWF_A"/>
</dbReference>
<dbReference type="SUPFAM" id="SSF53300">
    <property type="entry name" value="vWA-like"/>
    <property type="match status" value="1"/>
</dbReference>
<name>A0AAV3SLE7_HALDO</name>
<reference evidence="7" key="2">
    <citation type="submission" date="2022-04" db="EMBL/GenBank/DDBJ databases">
        <title>Sequencing and genomic assembly of Halococcus dombrowskii.</title>
        <authorList>
            <person name="Lim S.W."/>
            <person name="MacLea K.S."/>
        </authorList>
    </citation>
    <scope>NUCLEOTIDE SEQUENCE</scope>
    <source>
        <strain evidence="7">H4</strain>
        <plasmid evidence="7">unnamed4</plasmid>
    </source>
</reference>
<dbReference type="EMBL" id="CP095009">
    <property type="protein sequence ID" value="UOO97412.1"/>
    <property type="molecule type" value="Genomic_DNA"/>
</dbReference>
<dbReference type="CDD" id="cd01451">
    <property type="entry name" value="vWA_Magnesium_chelatase"/>
    <property type="match status" value="1"/>
</dbReference>
<dbReference type="RefSeq" id="WP_244707023.1">
    <property type="nucleotide sequence ID" value="NZ_BAAADN010000071.1"/>
</dbReference>
<proteinExistence type="inferred from homology"/>
<evidence type="ECO:0000256" key="3">
    <source>
        <dbReference type="ARBA" id="ARBA00022840"/>
    </source>
</evidence>
<evidence type="ECO:0000313" key="8">
    <source>
        <dbReference type="Proteomes" id="UP000830542"/>
    </source>
</evidence>
<keyword evidence="8" id="KW-1185">Reference proteome</keyword>
<evidence type="ECO:0000313" key="9">
    <source>
        <dbReference type="Proteomes" id="UP001500962"/>
    </source>
</evidence>
<dbReference type="KEGG" id="hdo:MUK72_18210"/>
<dbReference type="InterPro" id="IPR036465">
    <property type="entry name" value="vWFA_dom_sf"/>
</dbReference>
<evidence type="ECO:0000256" key="2">
    <source>
        <dbReference type="ARBA" id="ARBA00022741"/>
    </source>
</evidence>
<dbReference type="Gene3D" id="3.40.50.300">
    <property type="entry name" value="P-loop containing nucleotide triphosphate hydrolases"/>
    <property type="match status" value="1"/>
</dbReference>
<dbReference type="Pfam" id="PF13519">
    <property type="entry name" value="VWA_2"/>
    <property type="match status" value="1"/>
</dbReference>
<dbReference type="Gene3D" id="3.40.50.410">
    <property type="entry name" value="von Willebrand factor, type A domain"/>
    <property type="match status" value="1"/>
</dbReference>
<feature type="compositionally biased region" description="Basic and acidic residues" evidence="4">
    <location>
        <begin position="360"/>
        <end position="383"/>
    </location>
</feature>
<reference evidence="6" key="3">
    <citation type="submission" date="2023-12" db="EMBL/GenBank/DDBJ databases">
        <authorList>
            <person name="Sun Q."/>
            <person name="Inoue M."/>
        </authorList>
    </citation>
    <scope>NUCLEOTIDE SEQUENCE</scope>
    <source>
        <strain evidence="6">JCM 12289</strain>
    </source>
</reference>
<dbReference type="InterPro" id="IPR041702">
    <property type="entry name" value="BchD/ChlD_VWA"/>
</dbReference>
<dbReference type="InterPro" id="IPR052989">
    <property type="entry name" value="Mg-chelatase_DI-like"/>
</dbReference>
<keyword evidence="3" id="KW-0067">ATP-binding</keyword>
<protein>
    <submittedName>
        <fullName evidence="6">VWA domain-containing protein</fullName>
    </submittedName>
</protein>
<dbReference type="CDD" id="cd00009">
    <property type="entry name" value="AAA"/>
    <property type="match status" value="1"/>
</dbReference>
<dbReference type="GeneID" id="71763824"/>
<sequence length="700" mass="74865">MVEYCGGKKASHVRRTELAFGDIVGQDELKQALLAAGANDNLDGVLIQGEKGTAKSTAVRALTNHLPTQTAIEDCPYGCPPNALTLQCADCRMRTDDPPTTERPVPLVTLPLGATRERVVGTLSVADALDGDYEFDPGLLARANRGILYVDEVNLLDDHLVDVLLDAAASGVNRVERDNVSVSHPADFTLVGTMNPEEGDLRPQLRDRFALCATVTACNDIDQRVEIIDRALGRNETPDGSRAQTDDRRNQLRQARDRLGEVELAQEFTEKIAECCRDAGIDGHRGDIATARTARTFAALDGRSNVIQPDVRRAAELALPHRLQSRPFEDTPDSSELIDEHFDSEDDGESESSDEETEGEPEHGDGDESNRSDERDRSGRTDDTEGSESMGTPEPSSGTEEDTPETGTDGETEPQVDAGASTDDENDHSTKRTPLVPGQSRASIGEARAPDVSTPEAVDAQIAETGSRSCARPSVDNDGPRVRIRSAESSHDIDAAASIRAATSRGATSVGSRDLRQSVRRSDAAALVLFVVDASASMRPAMRAAKGTVLELLKDAYQQRDEVGFVTFSGEGADVLLPPTDSVSLAARHLKDLPTGDRTPLPAGLRTAREVLDRANPATSVVVLITDGRANVAEGSPVGETREAAETLADSGTQVLVIDASNDEQGGVTEVVIDETGGERIPLSALSAERIDTIINYQRN</sequence>
<feature type="compositionally biased region" description="Acidic residues" evidence="4">
    <location>
        <begin position="399"/>
        <end position="414"/>
    </location>
</feature>
<dbReference type="Pfam" id="PF17863">
    <property type="entry name" value="AAA_lid_2"/>
    <property type="match status" value="1"/>
</dbReference>
<keyword evidence="2" id="KW-0547">Nucleotide-binding</keyword>
<dbReference type="AlphaFoldDB" id="A0AAV3SLE7"/>
<dbReference type="EMBL" id="BAAADN010000071">
    <property type="protein sequence ID" value="GAA0474289.1"/>
    <property type="molecule type" value="Genomic_DNA"/>
</dbReference>
<evidence type="ECO:0000313" key="6">
    <source>
        <dbReference type="EMBL" id="GAA0474289.1"/>
    </source>
</evidence>
<feature type="region of interest" description="Disordered" evidence="4">
    <location>
        <begin position="322"/>
        <end position="482"/>
    </location>
</feature>
<dbReference type="InterPro" id="IPR041628">
    <property type="entry name" value="ChlI/MoxR_AAA_lid"/>
</dbReference>
<dbReference type="GO" id="GO:0005524">
    <property type="term" value="F:ATP binding"/>
    <property type="evidence" value="ECO:0007669"/>
    <property type="project" value="UniProtKB-KW"/>
</dbReference>
<organism evidence="6 9">
    <name type="scientific">Halococcus dombrowskii</name>
    <dbReference type="NCBI Taxonomy" id="179637"/>
    <lineage>
        <taxon>Archaea</taxon>
        <taxon>Methanobacteriati</taxon>
        <taxon>Methanobacteriota</taxon>
        <taxon>Stenosarchaea group</taxon>
        <taxon>Halobacteria</taxon>
        <taxon>Halobacteriales</taxon>
        <taxon>Halococcaceae</taxon>
        <taxon>Halococcus</taxon>
    </lineage>
</organism>